<proteinExistence type="predicted"/>
<dbReference type="AlphaFoldDB" id="A0A8H6SZL7"/>
<organism evidence="2 3">
    <name type="scientific">Mycena chlorophos</name>
    <name type="common">Agaric fungus</name>
    <name type="synonym">Agaricus chlorophos</name>
    <dbReference type="NCBI Taxonomy" id="658473"/>
    <lineage>
        <taxon>Eukaryota</taxon>
        <taxon>Fungi</taxon>
        <taxon>Dikarya</taxon>
        <taxon>Basidiomycota</taxon>
        <taxon>Agaricomycotina</taxon>
        <taxon>Agaricomycetes</taxon>
        <taxon>Agaricomycetidae</taxon>
        <taxon>Agaricales</taxon>
        <taxon>Marasmiineae</taxon>
        <taxon>Mycenaceae</taxon>
        <taxon>Mycena</taxon>
    </lineage>
</organism>
<dbReference type="InterPro" id="IPR051604">
    <property type="entry name" value="Ergot_Alk_Oxidoreductase"/>
</dbReference>
<keyword evidence="3" id="KW-1185">Reference proteome</keyword>
<dbReference type="Pfam" id="PF13460">
    <property type="entry name" value="NAD_binding_10"/>
    <property type="match status" value="1"/>
</dbReference>
<comment type="caution">
    <text evidence="2">The sequence shown here is derived from an EMBL/GenBank/DDBJ whole genome shotgun (WGS) entry which is preliminary data.</text>
</comment>
<dbReference type="PANTHER" id="PTHR43162">
    <property type="match status" value="1"/>
</dbReference>
<dbReference type="PANTHER" id="PTHR43162:SF1">
    <property type="entry name" value="PRESTALK A DIFFERENTIATION PROTEIN A"/>
    <property type="match status" value="1"/>
</dbReference>
<dbReference type="InterPro" id="IPR016040">
    <property type="entry name" value="NAD(P)-bd_dom"/>
</dbReference>
<dbReference type="InterPro" id="IPR036291">
    <property type="entry name" value="NAD(P)-bd_dom_sf"/>
</dbReference>
<dbReference type="SUPFAM" id="SSF51735">
    <property type="entry name" value="NAD(P)-binding Rossmann-fold domains"/>
    <property type="match status" value="1"/>
</dbReference>
<evidence type="ECO:0000313" key="3">
    <source>
        <dbReference type="Proteomes" id="UP000613580"/>
    </source>
</evidence>
<dbReference type="EMBL" id="JACAZE010000008">
    <property type="protein sequence ID" value="KAF7308331.1"/>
    <property type="molecule type" value="Genomic_DNA"/>
</dbReference>
<accession>A0A8H6SZL7</accession>
<dbReference type="OrthoDB" id="2885829at2759"/>
<evidence type="ECO:0000313" key="2">
    <source>
        <dbReference type="EMBL" id="KAF7308331.1"/>
    </source>
</evidence>
<dbReference type="Gene3D" id="3.40.50.720">
    <property type="entry name" value="NAD(P)-binding Rossmann-like Domain"/>
    <property type="match status" value="1"/>
</dbReference>
<name>A0A8H6SZL7_MYCCL</name>
<gene>
    <name evidence="2" type="ORF">HMN09_00681400</name>
</gene>
<evidence type="ECO:0000259" key="1">
    <source>
        <dbReference type="Pfam" id="PF13460"/>
    </source>
</evidence>
<sequence length="318" mass="34527">MSSNRKYDNVLVFGASGAVGGLVALEAHNRGAKVWLAMRNTSKPIPAIPSEVEKAGNFARVQADLSDAASVAKAVAESGAKAAYFYVIHGGPDFGRVALQAMRDNGVEYVVFLSSYSVKGEGAQLRAIPATDWIPYEHARVEITVEDLGFPYFTALRPAWFASNYFRNNLDRSVKPPKANIVAGCETARFDDITPEDIGAVGGAVLVERPSDAKETIWLCGPETRTAKEGWELIKKVTGRNDIDTTPITAEQFLAKNVAKGLPRPLVESLLSSYAELKTGFHEPEYEVGVANITKYTGKAPTTFVEYLEAHKGEWVAI</sequence>
<feature type="domain" description="NAD(P)-binding" evidence="1">
    <location>
        <begin position="14"/>
        <end position="164"/>
    </location>
</feature>
<dbReference type="Proteomes" id="UP000613580">
    <property type="component" value="Unassembled WGS sequence"/>
</dbReference>
<reference evidence="2" key="1">
    <citation type="submission" date="2020-05" db="EMBL/GenBank/DDBJ databases">
        <title>Mycena genomes resolve the evolution of fungal bioluminescence.</title>
        <authorList>
            <person name="Tsai I.J."/>
        </authorList>
    </citation>
    <scope>NUCLEOTIDE SEQUENCE</scope>
    <source>
        <strain evidence="2">110903Hualien_Pintung</strain>
    </source>
</reference>
<protein>
    <submittedName>
        <fullName evidence="2">NmrA domain-containing protein</fullName>
    </submittedName>
</protein>